<evidence type="ECO:0000313" key="3">
    <source>
        <dbReference type="Proteomes" id="UP000265515"/>
    </source>
</evidence>
<evidence type="ECO:0000256" key="1">
    <source>
        <dbReference type="SAM" id="SignalP"/>
    </source>
</evidence>
<keyword evidence="1" id="KW-0732">Signal</keyword>
<dbReference type="InterPro" id="IPR025649">
    <property type="entry name" value="DUF4360"/>
</dbReference>
<dbReference type="EMBL" id="BFEA01000078">
    <property type="protein sequence ID" value="GBG66791.1"/>
    <property type="molecule type" value="Genomic_DNA"/>
</dbReference>
<gene>
    <name evidence="2" type="ORF">CBR_g68777</name>
</gene>
<protein>
    <recommendedName>
        <fullName evidence="4">DUF4360 domain-containing protein</fullName>
    </recommendedName>
</protein>
<accession>A0A388K9U2</accession>
<feature type="signal peptide" evidence="1">
    <location>
        <begin position="1"/>
        <end position="29"/>
    </location>
</feature>
<feature type="chain" id="PRO_5017430014" description="DUF4360 domain-containing protein" evidence="1">
    <location>
        <begin position="30"/>
        <end position="204"/>
    </location>
</feature>
<evidence type="ECO:0008006" key="4">
    <source>
        <dbReference type="Google" id="ProtNLM"/>
    </source>
</evidence>
<reference evidence="2 3" key="1">
    <citation type="journal article" date="2018" name="Cell">
        <title>The Chara Genome: Secondary Complexity and Implications for Plant Terrestrialization.</title>
        <authorList>
            <person name="Nishiyama T."/>
            <person name="Sakayama H."/>
            <person name="Vries J.D."/>
            <person name="Buschmann H."/>
            <person name="Saint-Marcoux D."/>
            <person name="Ullrich K.K."/>
            <person name="Haas F.B."/>
            <person name="Vanderstraeten L."/>
            <person name="Becker D."/>
            <person name="Lang D."/>
            <person name="Vosolsobe S."/>
            <person name="Rombauts S."/>
            <person name="Wilhelmsson P.K.I."/>
            <person name="Janitza P."/>
            <person name="Kern R."/>
            <person name="Heyl A."/>
            <person name="Rumpler F."/>
            <person name="Villalobos L.I.A.C."/>
            <person name="Clay J.M."/>
            <person name="Skokan R."/>
            <person name="Toyoda A."/>
            <person name="Suzuki Y."/>
            <person name="Kagoshima H."/>
            <person name="Schijlen E."/>
            <person name="Tajeshwar N."/>
            <person name="Catarino B."/>
            <person name="Hetherington A.J."/>
            <person name="Saltykova A."/>
            <person name="Bonnot C."/>
            <person name="Breuninger H."/>
            <person name="Symeonidi A."/>
            <person name="Radhakrishnan G.V."/>
            <person name="Van Nieuwerburgh F."/>
            <person name="Deforce D."/>
            <person name="Chang C."/>
            <person name="Karol K.G."/>
            <person name="Hedrich R."/>
            <person name="Ulvskov P."/>
            <person name="Glockner G."/>
            <person name="Delwiche C.F."/>
            <person name="Petrasek J."/>
            <person name="Van de Peer Y."/>
            <person name="Friml J."/>
            <person name="Beilby M."/>
            <person name="Dolan L."/>
            <person name="Kohara Y."/>
            <person name="Sugano S."/>
            <person name="Fujiyama A."/>
            <person name="Delaux P.-M."/>
            <person name="Quint M."/>
            <person name="TheiBen G."/>
            <person name="Hagemann M."/>
            <person name="Harholt J."/>
            <person name="Dunand C."/>
            <person name="Zachgo S."/>
            <person name="Langdale J."/>
            <person name="Maumus F."/>
            <person name="Straeten D.V.D."/>
            <person name="Gould S.B."/>
            <person name="Rensing S.A."/>
        </authorList>
    </citation>
    <scope>NUCLEOTIDE SEQUENCE [LARGE SCALE GENOMIC DNA]</scope>
    <source>
        <strain evidence="2 3">S276</strain>
    </source>
</reference>
<keyword evidence="3" id="KW-1185">Reference proteome</keyword>
<evidence type="ECO:0000313" key="2">
    <source>
        <dbReference type="EMBL" id="GBG66791.1"/>
    </source>
</evidence>
<name>A0A388K9U2_CHABU</name>
<sequence>MARSLFPVVAAMAAVVVVSLLSAAVPASAKPPKLTIESVTYLGSGCNWQNTNYVLSNDYSTVTFIFGDMIATTDGGLANRRRNCQVSLGLKYPKRWSLSLGSVTGRGYGKLDNGVEGTYQTSYYFSGQTGTSYVKRTLNGPLELNYEYTDAFALLVWSQCNSLPNLNINSEVRVDGPAGRNGIMTLDSTDKKFKLIYFLNWSTC</sequence>
<dbReference type="OrthoDB" id="152248at2759"/>
<dbReference type="Gramene" id="GBG66791">
    <property type="protein sequence ID" value="GBG66791"/>
    <property type="gene ID" value="CBR_g68777"/>
</dbReference>
<organism evidence="2 3">
    <name type="scientific">Chara braunii</name>
    <name type="common">Braun's stonewort</name>
    <dbReference type="NCBI Taxonomy" id="69332"/>
    <lineage>
        <taxon>Eukaryota</taxon>
        <taxon>Viridiplantae</taxon>
        <taxon>Streptophyta</taxon>
        <taxon>Charophyceae</taxon>
        <taxon>Charales</taxon>
        <taxon>Characeae</taxon>
        <taxon>Chara</taxon>
    </lineage>
</organism>
<comment type="caution">
    <text evidence="2">The sequence shown here is derived from an EMBL/GenBank/DDBJ whole genome shotgun (WGS) entry which is preliminary data.</text>
</comment>
<dbReference type="Pfam" id="PF14273">
    <property type="entry name" value="DUF4360"/>
    <property type="match status" value="1"/>
</dbReference>
<dbReference type="PANTHER" id="PTHR38847">
    <property type="match status" value="1"/>
</dbReference>
<dbReference type="AlphaFoldDB" id="A0A388K9U2"/>
<dbReference type="Proteomes" id="UP000265515">
    <property type="component" value="Unassembled WGS sequence"/>
</dbReference>
<proteinExistence type="predicted"/>
<dbReference type="PANTHER" id="PTHR38847:SF1">
    <property type="entry name" value="PSEUDOURIDINE SYNTHASE RSUA_RLUA-LIKE DOMAIN-CONTAINING PROTEIN"/>
    <property type="match status" value="1"/>
</dbReference>